<keyword evidence="10" id="KW-1185">Reference proteome</keyword>
<feature type="transmembrane region" description="Helical" evidence="8">
    <location>
        <begin position="361"/>
        <end position="381"/>
    </location>
</feature>
<evidence type="ECO:0000256" key="2">
    <source>
        <dbReference type="ARBA" id="ARBA00008821"/>
    </source>
</evidence>
<feature type="transmembrane region" description="Helical" evidence="8">
    <location>
        <begin position="246"/>
        <end position="266"/>
    </location>
</feature>
<dbReference type="InterPro" id="IPR017588">
    <property type="entry name" value="UacT-like"/>
</dbReference>
<evidence type="ECO:0000256" key="6">
    <source>
        <dbReference type="ARBA" id="ARBA00022989"/>
    </source>
</evidence>
<sequence length="479" mass="49055">MLGLKRRTPEGERHPVDQMLPTGSLLVYGLQHVMSMYAGVVAVPLVVGEALGLSFADLATLLTAALLVSGLATLLQTLGVWKIGARLPLVQGASFAAVASMLAIGKGAGGGTYALQVIFGAVLVAGVVGFLLSGVFHRLLDLFPPVVTGSIITVIGISLLPVAVKWAGGGSDVEAPGFASPSSVGLAAFTLVVIIAIYRFLPTFFSRIAILLGLVVGTAAAAVFGMTDFSRIGEARWFAISTPFQFGPPVFDVAAIVSMTIVMLVIMTETTADILAVGEVVGRPADGRTVVGGLRADCLSTAASGGLLNSFSASAFAQNVGMVAITGVKSRFVVATGGLILVVLGLFPKIGAVVASIPQPVLGGAGIVLFATVAASGIRALSRVDYEGNNNLVIVAVSVGVGVIPIAVPTFYEHFPMWFQTVFDSGISSAAITAVLLNLLFTVGRSGRSGRRREAAIFAEGPTVGVTPSHDRPPQNVSS</sequence>
<dbReference type="PANTHER" id="PTHR42810">
    <property type="entry name" value="PURINE PERMEASE C1399.01C-RELATED"/>
    <property type="match status" value="1"/>
</dbReference>
<evidence type="ECO:0000313" key="9">
    <source>
        <dbReference type="EMBL" id="MEJ2866299.1"/>
    </source>
</evidence>
<accession>A0ABU8MG67</accession>
<evidence type="ECO:0000256" key="5">
    <source>
        <dbReference type="ARBA" id="ARBA00022692"/>
    </source>
</evidence>
<dbReference type="PROSITE" id="PS01116">
    <property type="entry name" value="XANTH_URACIL_PERMASE"/>
    <property type="match status" value="1"/>
</dbReference>
<keyword evidence="3" id="KW-0813">Transport</keyword>
<feature type="transmembrane region" description="Helical" evidence="8">
    <location>
        <begin position="184"/>
        <end position="201"/>
    </location>
</feature>
<dbReference type="NCBIfam" id="TIGR00801">
    <property type="entry name" value="ncs2"/>
    <property type="match status" value="1"/>
</dbReference>
<feature type="transmembrane region" description="Helical" evidence="8">
    <location>
        <begin position="142"/>
        <end position="164"/>
    </location>
</feature>
<evidence type="ECO:0000256" key="3">
    <source>
        <dbReference type="ARBA" id="ARBA00022448"/>
    </source>
</evidence>
<keyword evidence="7 8" id="KW-0472">Membrane</keyword>
<dbReference type="InterPro" id="IPR006043">
    <property type="entry name" value="NCS2"/>
</dbReference>
<evidence type="ECO:0000313" key="10">
    <source>
        <dbReference type="Proteomes" id="UP001385809"/>
    </source>
</evidence>
<feature type="transmembrane region" description="Helical" evidence="8">
    <location>
        <begin position="393"/>
        <end position="412"/>
    </location>
</feature>
<dbReference type="RefSeq" id="WP_337692924.1">
    <property type="nucleotide sequence ID" value="NZ_JBBEGN010000001.1"/>
</dbReference>
<feature type="transmembrane region" description="Helical" evidence="8">
    <location>
        <begin position="113"/>
        <end position="135"/>
    </location>
</feature>
<evidence type="ECO:0000256" key="1">
    <source>
        <dbReference type="ARBA" id="ARBA00004651"/>
    </source>
</evidence>
<protein>
    <submittedName>
        <fullName evidence="9">Nucleobase:cation symporter-2 family protein</fullName>
    </submittedName>
</protein>
<feature type="transmembrane region" description="Helical" evidence="8">
    <location>
        <begin position="418"/>
        <end position="443"/>
    </location>
</feature>
<feature type="transmembrane region" description="Helical" evidence="8">
    <location>
        <begin position="208"/>
        <end position="226"/>
    </location>
</feature>
<proteinExistence type="inferred from homology"/>
<dbReference type="Proteomes" id="UP001385809">
    <property type="component" value="Unassembled WGS sequence"/>
</dbReference>
<feature type="transmembrane region" description="Helical" evidence="8">
    <location>
        <begin position="53"/>
        <end position="75"/>
    </location>
</feature>
<evidence type="ECO:0000256" key="8">
    <source>
        <dbReference type="SAM" id="Phobius"/>
    </source>
</evidence>
<evidence type="ECO:0000256" key="4">
    <source>
        <dbReference type="ARBA" id="ARBA00022475"/>
    </source>
</evidence>
<comment type="subcellular location">
    <subcellularLocation>
        <location evidence="1">Cell membrane</location>
        <topology evidence="1">Multi-pass membrane protein</topology>
    </subcellularLocation>
</comment>
<dbReference type="InterPro" id="IPR006042">
    <property type="entry name" value="Xan_ur_permease"/>
</dbReference>
<feature type="transmembrane region" description="Helical" evidence="8">
    <location>
        <begin position="87"/>
        <end position="107"/>
    </location>
</feature>
<name>A0ABU8MG67_9PSEU</name>
<keyword evidence="4" id="KW-1003">Cell membrane</keyword>
<comment type="caution">
    <text evidence="9">The sequence shown here is derived from an EMBL/GenBank/DDBJ whole genome shotgun (WGS) entry which is preliminary data.</text>
</comment>
<dbReference type="Pfam" id="PF00860">
    <property type="entry name" value="Xan_ur_permease"/>
    <property type="match status" value="1"/>
</dbReference>
<gene>
    <name evidence="9" type="ORF">WCD74_00895</name>
</gene>
<dbReference type="EMBL" id="JBBEGN010000001">
    <property type="protein sequence ID" value="MEJ2866299.1"/>
    <property type="molecule type" value="Genomic_DNA"/>
</dbReference>
<keyword evidence="6 8" id="KW-1133">Transmembrane helix</keyword>
<keyword evidence="5 8" id="KW-0812">Transmembrane</keyword>
<dbReference type="NCBIfam" id="NF037981">
    <property type="entry name" value="NCS2_1"/>
    <property type="match status" value="1"/>
</dbReference>
<comment type="similarity">
    <text evidence="2">Belongs to the nucleobase:cation symporter-2 (NCS2) (TC 2.A.40) family.</text>
</comment>
<feature type="transmembrane region" description="Helical" evidence="8">
    <location>
        <begin position="332"/>
        <end position="355"/>
    </location>
</feature>
<reference evidence="9 10" key="1">
    <citation type="submission" date="2024-03" db="EMBL/GenBank/DDBJ databases">
        <title>Actinomycetospora sp. OC33-EN08, a novel actinomycete isolated from wild orchid (Aerides multiflora).</title>
        <authorList>
            <person name="Suriyachadkun C."/>
        </authorList>
    </citation>
    <scope>NUCLEOTIDE SEQUENCE [LARGE SCALE GENOMIC DNA]</scope>
    <source>
        <strain evidence="9 10">OC33-EN08</strain>
    </source>
</reference>
<evidence type="ECO:0000256" key="7">
    <source>
        <dbReference type="ARBA" id="ARBA00023136"/>
    </source>
</evidence>
<organism evidence="9 10">
    <name type="scientific">Actinomycetospora aurantiaca</name>
    <dbReference type="NCBI Taxonomy" id="3129233"/>
    <lineage>
        <taxon>Bacteria</taxon>
        <taxon>Bacillati</taxon>
        <taxon>Actinomycetota</taxon>
        <taxon>Actinomycetes</taxon>
        <taxon>Pseudonocardiales</taxon>
        <taxon>Pseudonocardiaceae</taxon>
        <taxon>Actinomycetospora</taxon>
    </lineage>
</organism>
<feature type="transmembrane region" description="Helical" evidence="8">
    <location>
        <begin position="25"/>
        <end position="47"/>
    </location>
</feature>
<dbReference type="NCBIfam" id="TIGR03173">
    <property type="entry name" value="pbuX"/>
    <property type="match status" value="1"/>
</dbReference>
<dbReference type="PANTHER" id="PTHR42810:SF4">
    <property type="entry name" value="URIC ACID TRANSPORTER UACT"/>
    <property type="match status" value="1"/>
</dbReference>